<reference evidence="2 3" key="1">
    <citation type="submission" date="2017-03" db="EMBL/GenBank/DDBJ databases">
        <title>Genomic and clinical evidence uncovers the enterohepatic species Helicobacter valdiviensis as a potential human intestinal pathogen.</title>
        <authorList>
            <person name="Fresia P."/>
            <person name="Jara R."/>
            <person name="Sierra R."/>
            <person name="Ferres I."/>
            <person name="Greif G."/>
            <person name="Iraola G."/>
            <person name="Collado L."/>
        </authorList>
    </citation>
    <scope>NUCLEOTIDE SEQUENCE [LARGE SCALE GENOMIC DNA]</scope>
    <source>
        <strain evidence="2 3">WBE14</strain>
    </source>
</reference>
<keyword evidence="3" id="KW-1185">Reference proteome</keyword>
<dbReference type="InterPro" id="IPR010982">
    <property type="entry name" value="Lambda_DNA-bd_dom_sf"/>
</dbReference>
<comment type="caution">
    <text evidence="2">The sequence shown here is derived from an EMBL/GenBank/DDBJ whole genome shotgun (WGS) entry which is preliminary data.</text>
</comment>
<proteinExistence type="predicted"/>
<evidence type="ECO:0000313" key="2">
    <source>
        <dbReference type="EMBL" id="PZT49067.1"/>
    </source>
</evidence>
<dbReference type="PROSITE" id="PS50943">
    <property type="entry name" value="HTH_CROC1"/>
    <property type="match status" value="1"/>
</dbReference>
<organism evidence="2 3">
    <name type="scientific">Helicobacter valdiviensis</name>
    <dbReference type="NCBI Taxonomy" id="1458358"/>
    <lineage>
        <taxon>Bacteria</taxon>
        <taxon>Pseudomonadati</taxon>
        <taxon>Campylobacterota</taxon>
        <taxon>Epsilonproteobacteria</taxon>
        <taxon>Campylobacterales</taxon>
        <taxon>Helicobacteraceae</taxon>
        <taxon>Helicobacter</taxon>
    </lineage>
</organism>
<accession>A0A2W6MXG7</accession>
<dbReference type="CDD" id="cd00093">
    <property type="entry name" value="HTH_XRE"/>
    <property type="match status" value="1"/>
</dbReference>
<dbReference type="OrthoDB" id="5360811at2"/>
<name>A0A2W6MXG7_9HELI</name>
<evidence type="ECO:0000259" key="1">
    <source>
        <dbReference type="PROSITE" id="PS50943"/>
    </source>
</evidence>
<dbReference type="RefSeq" id="WP_111228818.1">
    <property type="nucleotide sequence ID" value="NZ_NBIU01000001.1"/>
</dbReference>
<dbReference type="Gene3D" id="1.10.260.40">
    <property type="entry name" value="lambda repressor-like DNA-binding domains"/>
    <property type="match status" value="1"/>
</dbReference>
<sequence>MHQKEIDKFHQKLSSKIRKLREEKGISQLDLALEIGIKSVAFYLNCENNRYKKHFNLEHIYKISKALNISLYSLFKDL</sequence>
<dbReference type="Proteomes" id="UP000249746">
    <property type="component" value="Unassembled WGS sequence"/>
</dbReference>
<feature type="domain" description="HTH cro/C1-type" evidence="1">
    <location>
        <begin position="17"/>
        <end position="74"/>
    </location>
</feature>
<protein>
    <submittedName>
        <fullName evidence="2">Transcriptional regulator</fullName>
    </submittedName>
</protein>
<evidence type="ECO:0000313" key="3">
    <source>
        <dbReference type="Proteomes" id="UP000249746"/>
    </source>
</evidence>
<dbReference type="AlphaFoldDB" id="A0A2W6MXG7"/>
<dbReference type="GO" id="GO:0003677">
    <property type="term" value="F:DNA binding"/>
    <property type="evidence" value="ECO:0007669"/>
    <property type="project" value="InterPro"/>
</dbReference>
<dbReference type="Pfam" id="PF01381">
    <property type="entry name" value="HTH_3"/>
    <property type="match status" value="1"/>
</dbReference>
<dbReference type="SMART" id="SM00530">
    <property type="entry name" value="HTH_XRE"/>
    <property type="match status" value="1"/>
</dbReference>
<dbReference type="EMBL" id="NBIU01000001">
    <property type="protein sequence ID" value="PZT49067.1"/>
    <property type="molecule type" value="Genomic_DNA"/>
</dbReference>
<dbReference type="InterPro" id="IPR001387">
    <property type="entry name" value="Cro/C1-type_HTH"/>
</dbReference>
<dbReference type="SUPFAM" id="SSF47413">
    <property type="entry name" value="lambda repressor-like DNA-binding domains"/>
    <property type="match status" value="1"/>
</dbReference>
<gene>
    <name evidence="2" type="ORF">B6S12_00285</name>
</gene>